<sequence length="80" mass="9001">MLKGMEMCTKLAIILPRGGGGVPTWYRLAISTFPLDDDVVCDDGSFWAQPPLMEDCFSTGFLQQFLVSEVENTEMFNYLL</sequence>
<organism evidence="1 2">
    <name type="scientific">Smallanthus sonchifolius</name>
    <dbReference type="NCBI Taxonomy" id="185202"/>
    <lineage>
        <taxon>Eukaryota</taxon>
        <taxon>Viridiplantae</taxon>
        <taxon>Streptophyta</taxon>
        <taxon>Embryophyta</taxon>
        <taxon>Tracheophyta</taxon>
        <taxon>Spermatophyta</taxon>
        <taxon>Magnoliopsida</taxon>
        <taxon>eudicotyledons</taxon>
        <taxon>Gunneridae</taxon>
        <taxon>Pentapetalae</taxon>
        <taxon>asterids</taxon>
        <taxon>campanulids</taxon>
        <taxon>Asterales</taxon>
        <taxon>Asteraceae</taxon>
        <taxon>Asteroideae</taxon>
        <taxon>Heliantheae alliance</taxon>
        <taxon>Millerieae</taxon>
        <taxon>Smallanthus</taxon>
    </lineage>
</organism>
<name>A0ACB9IFQ8_9ASTR</name>
<dbReference type="Proteomes" id="UP001056120">
    <property type="component" value="Linkage Group LG08"/>
</dbReference>
<accession>A0ACB9IFQ8</accession>
<comment type="caution">
    <text evidence="1">The sequence shown here is derived from an EMBL/GenBank/DDBJ whole genome shotgun (WGS) entry which is preliminary data.</text>
</comment>
<proteinExistence type="predicted"/>
<reference evidence="1 2" key="2">
    <citation type="journal article" date="2022" name="Mol. Ecol. Resour.">
        <title>The genomes of chicory, endive, great burdock and yacon provide insights into Asteraceae paleo-polyploidization history and plant inulin production.</title>
        <authorList>
            <person name="Fan W."/>
            <person name="Wang S."/>
            <person name="Wang H."/>
            <person name="Wang A."/>
            <person name="Jiang F."/>
            <person name="Liu H."/>
            <person name="Zhao H."/>
            <person name="Xu D."/>
            <person name="Zhang Y."/>
        </authorList>
    </citation>
    <scope>NUCLEOTIDE SEQUENCE [LARGE SCALE GENOMIC DNA]</scope>
    <source>
        <strain evidence="2">cv. Yunnan</strain>
        <tissue evidence="1">Leaves</tissue>
    </source>
</reference>
<dbReference type="EMBL" id="CM042025">
    <property type="protein sequence ID" value="KAI3806320.1"/>
    <property type="molecule type" value="Genomic_DNA"/>
</dbReference>
<reference evidence="2" key="1">
    <citation type="journal article" date="2022" name="Mol. Ecol. Resour.">
        <title>The genomes of chicory, endive, great burdock and yacon provide insights into Asteraceae palaeo-polyploidization history and plant inulin production.</title>
        <authorList>
            <person name="Fan W."/>
            <person name="Wang S."/>
            <person name="Wang H."/>
            <person name="Wang A."/>
            <person name="Jiang F."/>
            <person name="Liu H."/>
            <person name="Zhao H."/>
            <person name="Xu D."/>
            <person name="Zhang Y."/>
        </authorList>
    </citation>
    <scope>NUCLEOTIDE SEQUENCE [LARGE SCALE GENOMIC DNA]</scope>
    <source>
        <strain evidence="2">cv. Yunnan</strain>
    </source>
</reference>
<protein>
    <submittedName>
        <fullName evidence="1">Uncharacterized protein</fullName>
    </submittedName>
</protein>
<gene>
    <name evidence="1" type="ORF">L1987_22219</name>
</gene>
<keyword evidence="2" id="KW-1185">Reference proteome</keyword>
<evidence type="ECO:0000313" key="2">
    <source>
        <dbReference type="Proteomes" id="UP001056120"/>
    </source>
</evidence>
<evidence type="ECO:0000313" key="1">
    <source>
        <dbReference type="EMBL" id="KAI3806320.1"/>
    </source>
</evidence>